<dbReference type="SUPFAM" id="SSF109604">
    <property type="entry name" value="HD-domain/PDEase-like"/>
    <property type="match status" value="1"/>
</dbReference>
<gene>
    <name evidence="2" type="ORF">Pla108_29300</name>
</gene>
<dbReference type="PANTHER" id="PTHR33525">
    <property type="match status" value="1"/>
</dbReference>
<organism evidence="2 3">
    <name type="scientific">Botrimarina colliarenosi</name>
    <dbReference type="NCBI Taxonomy" id="2528001"/>
    <lineage>
        <taxon>Bacteria</taxon>
        <taxon>Pseudomonadati</taxon>
        <taxon>Planctomycetota</taxon>
        <taxon>Planctomycetia</taxon>
        <taxon>Pirellulales</taxon>
        <taxon>Lacipirellulaceae</taxon>
        <taxon>Botrimarina</taxon>
    </lineage>
</organism>
<accession>A0A5C6AC71</accession>
<dbReference type="AlphaFoldDB" id="A0A5C6AC71"/>
<keyword evidence="3" id="KW-1185">Reference proteome</keyword>
<dbReference type="Proteomes" id="UP000317421">
    <property type="component" value="Unassembled WGS sequence"/>
</dbReference>
<dbReference type="InterPro" id="IPR013976">
    <property type="entry name" value="HDOD"/>
</dbReference>
<dbReference type="Gene3D" id="1.10.3210.10">
    <property type="entry name" value="Hypothetical protein af1432"/>
    <property type="match status" value="1"/>
</dbReference>
<dbReference type="PANTHER" id="PTHR33525:SF3">
    <property type="entry name" value="RIBONUCLEASE Y"/>
    <property type="match status" value="1"/>
</dbReference>
<protein>
    <submittedName>
        <fullName evidence="2">HDOD domain protein</fullName>
    </submittedName>
</protein>
<dbReference type="PROSITE" id="PS51833">
    <property type="entry name" value="HDOD"/>
    <property type="match status" value="1"/>
</dbReference>
<name>A0A5C6AC71_9BACT</name>
<dbReference type="Pfam" id="PF08668">
    <property type="entry name" value="HDOD"/>
    <property type="match status" value="1"/>
</dbReference>
<dbReference type="InterPro" id="IPR052340">
    <property type="entry name" value="RNase_Y/CdgJ"/>
</dbReference>
<dbReference type="RefSeq" id="WP_197526567.1">
    <property type="nucleotide sequence ID" value="NZ_SJPR01000004.1"/>
</dbReference>
<feature type="domain" description="HDOD" evidence="1">
    <location>
        <begin position="26"/>
        <end position="221"/>
    </location>
</feature>
<proteinExistence type="predicted"/>
<dbReference type="CDD" id="cd00077">
    <property type="entry name" value="HDc"/>
    <property type="match status" value="1"/>
</dbReference>
<dbReference type="InterPro" id="IPR003607">
    <property type="entry name" value="HD/PDEase_dom"/>
</dbReference>
<evidence type="ECO:0000313" key="3">
    <source>
        <dbReference type="Proteomes" id="UP000317421"/>
    </source>
</evidence>
<dbReference type="EMBL" id="SJPR01000004">
    <property type="protein sequence ID" value="TWT95853.1"/>
    <property type="molecule type" value="Genomic_DNA"/>
</dbReference>
<evidence type="ECO:0000313" key="2">
    <source>
        <dbReference type="EMBL" id="TWT95853.1"/>
    </source>
</evidence>
<evidence type="ECO:0000259" key="1">
    <source>
        <dbReference type="PROSITE" id="PS51833"/>
    </source>
</evidence>
<comment type="caution">
    <text evidence="2">The sequence shown here is derived from an EMBL/GenBank/DDBJ whole genome shotgun (WGS) entry which is preliminary data.</text>
</comment>
<reference evidence="2 3" key="1">
    <citation type="submission" date="2019-02" db="EMBL/GenBank/DDBJ databases">
        <title>Deep-cultivation of Planctomycetes and their phenomic and genomic characterization uncovers novel biology.</title>
        <authorList>
            <person name="Wiegand S."/>
            <person name="Jogler M."/>
            <person name="Boedeker C."/>
            <person name="Pinto D."/>
            <person name="Vollmers J."/>
            <person name="Rivas-Marin E."/>
            <person name="Kohn T."/>
            <person name="Peeters S.H."/>
            <person name="Heuer A."/>
            <person name="Rast P."/>
            <person name="Oberbeckmann S."/>
            <person name="Bunk B."/>
            <person name="Jeske O."/>
            <person name="Meyerdierks A."/>
            <person name="Storesund J.E."/>
            <person name="Kallscheuer N."/>
            <person name="Luecker S."/>
            <person name="Lage O.M."/>
            <person name="Pohl T."/>
            <person name="Merkel B.J."/>
            <person name="Hornburger P."/>
            <person name="Mueller R.-W."/>
            <person name="Bruemmer F."/>
            <person name="Labrenz M."/>
            <person name="Spormann A.M."/>
            <person name="Op Den Camp H."/>
            <person name="Overmann J."/>
            <person name="Amann R."/>
            <person name="Jetten M.S.M."/>
            <person name="Mascher T."/>
            <person name="Medema M.H."/>
            <person name="Devos D.P."/>
            <person name="Kaster A.-K."/>
            <person name="Ovreas L."/>
            <person name="Rohde M."/>
            <person name="Galperin M.Y."/>
            <person name="Jogler C."/>
        </authorList>
    </citation>
    <scope>NUCLEOTIDE SEQUENCE [LARGE SCALE GENOMIC DNA]</scope>
    <source>
        <strain evidence="2 3">Pla108</strain>
    </source>
</reference>
<sequence length="293" mass="31463">MQVSFNDGDRAIDPSIEPMFEKLAGLCTLPTVAQKVIQIADDSASDATDLLVVIEQDPAVSARLMQVVNSAYCGLRNPVGDLKTALTLLGVERVRNLALTLSIGAVLGRHDTSGRLDPTRLWDHAVCVGTVSRMIAKRSDACHPEEAYLAGLLHDIGLLFINQHLGSLVPRVLALLKSGVALPTAEHRVLGFDHAQLGAYVAWRGHFPPSLVHTIDYHHNPAACPEADATQTRIVAVANYLATRYGRGSVADRRLPAPPEGVLAPLGLNLNALRHLWAELPDAVANVNELTSS</sequence>